<feature type="binding site" evidence="2">
    <location>
        <begin position="251"/>
        <end position="258"/>
    </location>
    <ligand>
        <name>ATP</name>
        <dbReference type="ChEBI" id="CHEBI:30616"/>
    </ligand>
</feature>
<feature type="domain" description="Fido" evidence="4">
    <location>
        <begin position="165"/>
        <end position="310"/>
    </location>
</feature>
<evidence type="ECO:0000259" key="4">
    <source>
        <dbReference type="PROSITE" id="PS51459"/>
    </source>
</evidence>
<protein>
    <submittedName>
        <fullName evidence="5">Fic family protein</fullName>
    </submittedName>
</protein>
<dbReference type="RefSeq" id="WP_007269763.1">
    <property type="nucleotide sequence ID" value="NZ_AOCK01000001.1"/>
</dbReference>
<dbReference type="STRING" id="1276920.ADIAG_00556"/>
<name>M7NPT7_9MICC</name>
<dbReference type="PANTHER" id="PTHR13504">
    <property type="entry name" value="FIDO DOMAIN-CONTAINING PROTEIN DDB_G0283145"/>
    <property type="match status" value="1"/>
</dbReference>
<proteinExistence type="predicted"/>
<keyword evidence="2" id="KW-0067">ATP-binding</keyword>
<accession>M7NPT7</accession>
<dbReference type="PROSITE" id="PS51459">
    <property type="entry name" value="FIDO"/>
    <property type="match status" value="1"/>
</dbReference>
<dbReference type="InterPro" id="IPR036597">
    <property type="entry name" value="Fido-like_dom_sf"/>
</dbReference>
<feature type="active site" evidence="1">
    <location>
        <position position="247"/>
    </location>
</feature>
<dbReference type="AlphaFoldDB" id="M7NPT7"/>
<keyword evidence="2" id="KW-0547">Nucleotide-binding</keyword>
<gene>
    <name evidence="5" type="ORF">ADIAG_00556</name>
</gene>
<evidence type="ECO:0000313" key="5">
    <source>
        <dbReference type="EMBL" id="EMR00549.1"/>
    </source>
</evidence>
<dbReference type="EMBL" id="AOCK01000001">
    <property type="protein sequence ID" value="EMR00549.1"/>
    <property type="molecule type" value="Genomic_DNA"/>
</dbReference>
<organism evidence="5 6">
    <name type="scientific">Paeniglutamicibacter gangotriensis Lz1y</name>
    <dbReference type="NCBI Taxonomy" id="1276920"/>
    <lineage>
        <taxon>Bacteria</taxon>
        <taxon>Bacillati</taxon>
        <taxon>Actinomycetota</taxon>
        <taxon>Actinomycetes</taxon>
        <taxon>Micrococcales</taxon>
        <taxon>Micrococcaceae</taxon>
        <taxon>Paeniglutamicibacter</taxon>
    </lineage>
</organism>
<dbReference type="eggNOG" id="COG3177">
    <property type="taxonomic scope" value="Bacteria"/>
</dbReference>
<dbReference type="InterPro" id="IPR003812">
    <property type="entry name" value="Fido"/>
</dbReference>
<reference evidence="5 6" key="1">
    <citation type="journal article" date="2013" name="Genome Announc.">
        <title>Draft Genome Sequence of Arthrobacter gangotriensis Strain Lz1yT, Isolated from a Penguin Rookery Soil Sample Collected in Antarctica, near the Indian Station Dakshin Gangotri.</title>
        <authorList>
            <person name="Shivaji S."/>
            <person name="Ara S."/>
            <person name="Bandi S."/>
            <person name="Singh A."/>
            <person name="Kumar Pinnaka A."/>
        </authorList>
    </citation>
    <scope>NUCLEOTIDE SEQUENCE [LARGE SCALE GENOMIC DNA]</scope>
    <source>
        <strain evidence="5 6">Lz1y</strain>
    </source>
</reference>
<evidence type="ECO:0000256" key="3">
    <source>
        <dbReference type="SAM" id="MobiDB-lite"/>
    </source>
</evidence>
<dbReference type="SUPFAM" id="SSF140931">
    <property type="entry name" value="Fic-like"/>
    <property type="match status" value="1"/>
</dbReference>
<dbReference type="PATRIC" id="fig|1276920.7.peg.558"/>
<comment type="caution">
    <text evidence="5">The sequence shown here is derived from an EMBL/GenBank/DDBJ whole genome shotgun (WGS) entry which is preliminary data.</text>
</comment>
<sequence length="421" mass="45115">MAKPRKTDGPSESGRLASVLGPGSGRPLPGNVWPSISYEEIAWTAEPDVIQSRRQRLRARGPYLAAVVPPIADAIPQVDGRISALVEEATIDMVRFDRDLGDDAAPFAALLLRSESAASSEIENLTAGAKRIALAQLGDRSSANASLIASNVAAMRAALDLSDEVNLYNILAMHQTLLQGSHPEIAGKLRNDAVWIGGSSPHSAIFVPPRHEAVEEALGDLVAFMQRDDIPALLQVSIAHAQFETIHPFPDGNGRTGRALVGALLRNKGVTEKVTIPVSAGLLANTKSYFEALGSYQSGDPSPITEMFAESTFAATDNGRKLAEDIKDIRTGIYATLPRNPSDSLQRTIELMVREPAITARMLSETTGQSPSSAYRNLEVLESNGSLRPSSHIKGHQVWVSPQVIAALDEFAARAGKRVRL</sequence>
<dbReference type="Pfam" id="PF02661">
    <property type="entry name" value="Fic"/>
    <property type="match status" value="1"/>
</dbReference>
<feature type="region of interest" description="Disordered" evidence="3">
    <location>
        <begin position="1"/>
        <end position="24"/>
    </location>
</feature>
<dbReference type="Gene3D" id="1.10.3290.10">
    <property type="entry name" value="Fido-like domain"/>
    <property type="match status" value="1"/>
</dbReference>
<dbReference type="InterPro" id="IPR040198">
    <property type="entry name" value="Fido_containing"/>
</dbReference>
<evidence type="ECO:0000313" key="6">
    <source>
        <dbReference type="Proteomes" id="UP000012015"/>
    </source>
</evidence>
<dbReference type="Proteomes" id="UP000012015">
    <property type="component" value="Unassembled WGS sequence"/>
</dbReference>
<dbReference type="GO" id="GO:0005524">
    <property type="term" value="F:ATP binding"/>
    <property type="evidence" value="ECO:0007669"/>
    <property type="project" value="UniProtKB-KW"/>
</dbReference>
<evidence type="ECO:0000256" key="2">
    <source>
        <dbReference type="PIRSR" id="PIRSR640198-2"/>
    </source>
</evidence>
<dbReference type="PANTHER" id="PTHR13504:SF38">
    <property type="entry name" value="FIDO DOMAIN-CONTAINING PROTEIN"/>
    <property type="match status" value="1"/>
</dbReference>
<keyword evidence="6" id="KW-1185">Reference proteome</keyword>
<evidence type="ECO:0000256" key="1">
    <source>
        <dbReference type="PIRSR" id="PIRSR640198-1"/>
    </source>
</evidence>